<evidence type="ECO:0000256" key="1">
    <source>
        <dbReference type="ARBA" id="ARBA00009571"/>
    </source>
</evidence>
<dbReference type="GO" id="GO:0005737">
    <property type="term" value="C:cytoplasm"/>
    <property type="evidence" value="ECO:0007669"/>
    <property type="project" value="TreeGrafter"/>
</dbReference>
<comment type="similarity">
    <text evidence="1">Belongs to the GSKIP family.</text>
</comment>
<dbReference type="GO" id="GO:0060828">
    <property type="term" value="P:regulation of canonical Wnt signaling pathway"/>
    <property type="evidence" value="ECO:0007669"/>
    <property type="project" value="InterPro"/>
</dbReference>
<keyword evidence="4" id="KW-1185">Reference proteome</keyword>
<gene>
    <name evidence="3" type="ORF">Zmor_014603</name>
</gene>
<evidence type="ECO:0000259" key="2">
    <source>
        <dbReference type="Pfam" id="PF05303"/>
    </source>
</evidence>
<accession>A0AA38IF08</accession>
<organism evidence="3 4">
    <name type="scientific">Zophobas morio</name>
    <dbReference type="NCBI Taxonomy" id="2755281"/>
    <lineage>
        <taxon>Eukaryota</taxon>
        <taxon>Metazoa</taxon>
        <taxon>Ecdysozoa</taxon>
        <taxon>Arthropoda</taxon>
        <taxon>Hexapoda</taxon>
        <taxon>Insecta</taxon>
        <taxon>Pterygota</taxon>
        <taxon>Neoptera</taxon>
        <taxon>Endopterygota</taxon>
        <taxon>Coleoptera</taxon>
        <taxon>Polyphaga</taxon>
        <taxon>Cucujiformia</taxon>
        <taxon>Tenebrionidae</taxon>
        <taxon>Zophobas</taxon>
    </lineage>
</organism>
<dbReference type="PANTHER" id="PTHR12490:SF4">
    <property type="entry name" value="GSK3B-INTERACTING PROTEIN"/>
    <property type="match status" value="1"/>
</dbReference>
<dbReference type="InterPro" id="IPR023231">
    <property type="entry name" value="GSKIP_dom_sf"/>
</dbReference>
<dbReference type="Pfam" id="PF05303">
    <property type="entry name" value="GSKIP_dom"/>
    <property type="match status" value="1"/>
</dbReference>
<dbReference type="SUPFAM" id="SSF103107">
    <property type="entry name" value="Hypothetical protein c14orf129, hspc210"/>
    <property type="match status" value="1"/>
</dbReference>
<name>A0AA38IF08_9CUCU</name>
<dbReference type="Gene3D" id="3.30.2280.10">
    <property type="entry name" value="Hypothetical protein (hspc210)"/>
    <property type="match status" value="1"/>
</dbReference>
<reference evidence="3" key="1">
    <citation type="journal article" date="2023" name="G3 (Bethesda)">
        <title>Whole genome assemblies of Zophobas morio and Tenebrio molitor.</title>
        <authorList>
            <person name="Kaur S."/>
            <person name="Stinson S.A."/>
            <person name="diCenzo G.C."/>
        </authorList>
    </citation>
    <scope>NUCLEOTIDE SEQUENCE</scope>
    <source>
        <strain evidence="3">QUZm001</strain>
    </source>
</reference>
<evidence type="ECO:0000313" key="3">
    <source>
        <dbReference type="EMBL" id="KAJ3655472.1"/>
    </source>
</evidence>
<dbReference type="GO" id="GO:0051018">
    <property type="term" value="F:protein kinase A binding"/>
    <property type="evidence" value="ECO:0007669"/>
    <property type="project" value="TreeGrafter"/>
</dbReference>
<dbReference type="InterPro" id="IPR007967">
    <property type="entry name" value="GSKIP_dom"/>
</dbReference>
<dbReference type="EMBL" id="JALNTZ010000004">
    <property type="protein sequence ID" value="KAJ3655472.1"/>
    <property type="molecule type" value="Genomic_DNA"/>
</dbReference>
<protein>
    <recommendedName>
        <fullName evidence="2">GSKIP domain-containing protein</fullName>
    </recommendedName>
</protein>
<feature type="domain" description="GSKIP" evidence="2">
    <location>
        <begin position="12"/>
        <end position="107"/>
    </location>
</feature>
<dbReference type="AlphaFoldDB" id="A0AA38IF08"/>
<dbReference type="Proteomes" id="UP001168821">
    <property type="component" value="Unassembled WGS sequence"/>
</dbReference>
<sequence length="112" mass="12634">MTEKVLDAENWKLEALAVVKDIENHVKSITVLNGTDQQIYFNLTTIEGNDFCIELSGSGFRVAGKSYNQKSDENEDFFETPYSLLDHVSPSFHKSFGNELLSKLTDLSNKNL</sequence>
<dbReference type="PANTHER" id="PTHR12490">
    <property type="entry name" value="GSK3B-INTERACTING PROTEIN"/>
    <property type="match status" value="1"/>
</dbReference>
<proteinExistence type="inferred from homology"/>
<comment type="caution">
    <text evidence="3">The sequence shown here is derived from an EMBL/GenBank/DDBJ whole genome shotgun (WGS) entry which is preliminary data.</text>
</comment>
<dbReference type="GO" id="GO:0019207">
    <property type="term" value="F:kinase regulator activity"/>
    <property type="evidence" value="ECO:0007669"/>
    <property type="project" value="TreeGrafter"/>
</dbReference>
<dbReference type="InterPro" id="IPR037395">
    <property type="entry name" value="GSKIP"/>
</dbReference>
<evidence type="ECO:0000313" key="4">
    <source>
        <dbReference type="Proteomes" id="UP001168821"/>
    </source>
</evidence>